<dbReference type="GO" id="GO:0003824">
    <property type="term" value="F:catalytic activity"/>
    <property type="evidence" value="ECO:0007669"/>
    <property type="project" value="InterPro"/>
</dbReference>
<dbReference type="OrthoDB" id="6370583at2759"/>
<gene>
    <name evidence="3" type="ORF">C7M84_011485</name>
</gene>
<dbReference type="PANTHER" id="PTHR33776">
    <property type="entry name" value="ENDO/EXONUCLEASE/PHOSPHATASE DOMAIN-CONTAINING PROTEIN"/>
    <property type="match status" value="1"/>
</dbReference>
<evidence type="ECO:0000259" key="2">
    <source>
        <dbReference type="Pfam" id="PF03372"/>
    </source>
</evidence>
<dbReference type="InterPro" id="IPR005135">
    <property type="entry name" value="Endo/exonuclease/phosphatase"/>
</dbReference>
<reference evidence="3 4" key="2">
    <citation type="submission" date="2019-01" db="EMBL/GenBank/DDBJ databases">
        <title>The decoding of complex shrimp genome reveals the adaptation for benthos swimmer, frequently molting mechanism and breeding impact on genome.</title>
        <authorList>
            <person name="Sun Y."/>
            <person name="Gao Y."/>
            <person name="Yu Y."/>
        </authorList>
    </citation>
    <scope>NUCLEOTIDE SEQUENCE [LARGE SCALE GENOMIC DNA]</scope>
    <source>
        <tissue evidence="3">Muscle</tissue>
    </source>
</reference>
<comment type="caution">
    <text evidence="3">The sequence shown here is derived from an EMBL/GenBank/DDBJ whole genome shotgun (WGS) entry which is preliminary data.</text>
</comment>
<reference evidence="3 4" key="1">
    <citation type="submission" date="2018-04" db="EMBL/GenBank/DDBJ databases">
        <authorList>
            <person name="Zhang X."/>
            <person name="Yuan J."/>
            <person name="Li F."/>
            <person name="Xiang J."/>
        </authorList>
    </citation>
    <scope>NUCLEOTIDE SEQUENCE [LARGE SCALE GENOMIC DNA]</scope>
    <source>
        <tissue evidence="3">Muscle</tissue>
    </source>
</reference>
<evidence type="ECO:0000313" key="3">
    <source>
        <dbReference type="EMBL" id="ROT70247.1"/>
    </source>
</evidence>
<accession>A0A423T1A3</accession>
<organism evidence="3 4">
    <name type="scientific">Penaeus vannamei</name>
    <name type="common">Whiteleg shrimp</name>
    <name type="synonym">Litopenaeus vannamei</name>
    <dbReference type="NCBI Taxonomy" id="6689"/>
    <lineage>
        <taxon>Eukaryota</taxon>
        <taxon>Metazoa</taxon>
        <taxon>Ecdysozoa</taxon>
        <taxon>Arthropoda</taxon>
        <taxon>Crustacea</taxon>
        <taxon>Multicrustacea</taxon>
        <taxon>Malacostraca</taxon>
        <taxon>Eumalacostraca</taxon>
        <taxon>Eucarida</taxon>
        <taxon>Decapoda</taxon>
        <taxon>Dendrobranchiata</taxon>
        <taxon>Penaeoidea</taxon>
        <taxon>Penaeidae</taxon>
        <taxon>Penaeus</taxon>
    </lineage>
</organism>
<dbReference type="SUPFAM" id="SSF56219">
    <property type="entry name" value="DNase I-like"/>
    <property type="match status" value="1"/>
</dbReference>
<proteinExistence type="predicted"/>
<name>A0A423T1A3_PENVA</name>
<sequence>MEHRARDRTGPCQHGETGAMFRADEKRLQAGTFECDEKVNRGAEGVQKDIRNTHHTHNRSTPLTPTHTLSSRLTPFIQPGVMPGLKSRDQLTIISANVRGLLTNIGDLVNSHVIPRTPDIVATVETFMNESVPDNFGHMKGYTRWHRRDRTHWTFGGVAVSFHKSLSVQPVDVDLPNHLEIMFFKIWAQHQTVLLCVCYPPQWQGSEPIVFLQTHLDELLQLHTCNHVIIVGDMNQHLVARSFEELLTVHGLFNHVDFPTHISGSSLDPVVSDLPDSVVTCSPLSAVGSSDHMAILTLIQITPQRDASVTRTNWLWGKADWKGLCNALQQTPWNSILVDVNNQVHTFTHTLLKHQEQYVPCHSYIVKPLDQPWFAQVRSLMEYAPLTWSSCPPSYLGLLDKIQQRAQRLICLKAPPDQSSPLIQPLQQRRDVAGLCVIYKTQKQSAPHLTALRQPWVQPHGTPPALPPPGMTNSSSLSPRRRPSSAPSFCATHECGTT</sequence>
<feature type="region of interest" description="Disordered" evidence="1">
    <location>
        <begin position="455"/>
        <end position="498"/>
    </location>
</feature>
<evidence type="ECO:0000313" key="4">
    <source>
        <dbReference type="Proteomes" id="UP000283509"/>
    </source>
</evidence>
<dbReference type="InterPro" id="IPR036691">
    <property type="entry name" value="Endo/exonu/phosph_ase_sf"/>
</dbReference>
<keyword evidence="4" id="KW-1185">Reference proteome</keyword>
<feature type="domain" description="Endonuclease/exonuclease/phosphatase" evidence="2">
    <location>
        <begin position="95"/>
        <end position="292"/>
    </location>
</feature>
<protein>
    <recommendedName>
        <fullName evidence="2">Endonuclease/exonuclease/phosphatase domain-containing protein</fullName>
    </recommendedName>
</protein>
<dbReference type="EMBL" id="QCYY01002448">
    <property type="protein sequence ID" value="ROT70247.1"/>
    <property type="molecule type" value="Genomic_DNA"/>
</dbReference>
<evidence type="ECO:0000256" key="1">
    <source>
        <dbReference type="SAM" id="MobiDB-lite"/>
    </source>
</evidence>
<feature type="compositionally biased region" description="Low complexity" evidence="1">
    <location>
        <begin position="474"/>
        <end position="488"/>
    </location>
</feature>
<feature type="compositionally biased region" description="Pro residues" evidence="1">
    <location>
        <begin position="461"/>
        <end position="470"/>
    </location>
</feature>
<dbReference type="Gene3D" id="3.60.10.10">
    <property type="entry name" value="Endonuclease/exonuclease/phosphatase"/>
    <property type="match status" value="1"/>
</dbReference>
<dbReference type="PANTHER" id="PTHR33776:SF3">
    <property type="entry name" value="PHD-TYPE DOMAIN-CONTAINING PROTEIN"/>
    <property type="match status" value="1"/>
</dbReference>
<dbReference type="Pfam" id="PF03372">
    <property type="entry name" value="Exo_endo_phos"/>
    <property type="match status" value="1"/>
</dbReference>
<dbReference type="AlphaFoldDB" id="A0A423T1A3"/>
<dbReference type="Proteomes" id="UP000283509">
    <property type="component" value="Unassembled WGS sequence"/>
</dbReference>